<dbReference type="InterPro" id="IPR052017">
    <property type="entry name" value="TSUP"/>
</dbReference>
<dbReference type="RefSeq" id="WP_049642918.1">
    <property type="nucleotide sequence ID" value="NZ_LFTY01000002.1"/>
</dbReference>
<keyword evidence="10" id="KW-1185">Reference proteome</keyword>
<reference evidence="9 10" key="1">
    <citation type="submission" date="2015-06" db="EMBL/GenBank/DDBJ databases">
        <title>Draft genome sequence of an Alphaproteobacteria species associated to the Mediterranean sponge Oscarella lobularis.</title>
        <authorList>
            <person name="Jourda C."/>
            <person name="Santini S."/>
            <person name="Claverie J.-M."/>
        </authorList>
    </citation>
    <scope>NUCLEOTIDE SEQUENCE [LARGE SCALE GENOMIC DNA]</scope>
    <source>
        <strain evidence="9">IGS</strain>
    </source>
</reference>
<evidence type="ECO:0000256" key="3">
    <source>
        <dbReference type="ARBA" id="ARBA00022448"/>
    </source>
</evidence>
<evidence type="ECO:0000256" key="1">
    <source>
        <dbReference type="ARBA" id="ARBA00004651"/>
    </source>
</evidence>
<dbReference type="PATRIC" id="fig|1675527.3.peg.2218"/>
<keyword evidence="5 8" id="KW-0812">Transmembrane</keyword>
<feature type="transmembrane region" description="Helical" evidence="8">
    <location>
        <begin position="173"/>
        <end position="191"/>
    </location>
</feature>
<sequence>MTAEMLLLVTGALAAGFVNGLAGFGTALFSLGFWLQIYPPREAVALSVATALVTGLQGLWIVRREIRATRRRLARFLLPALLGIPLGAAALGWIEPRPLKLVIGGFMVIYGVFFLLRRRLPRFERPTPWADAGVGFAGGVLGGLAGLSGALPAMWCALRPWPRHETRAVMQPFNVAVLAITTVAFAVQGAYAPLATPLLVVIGCALVAAQVGIATFQRLSDVAFRWLVIGLMLVSGLVLLGRELL</sequence>
<feature type="transmembrane region" description="Helical" evidence="8">
    <location>
        <begin position="99"/>
        <end position="116"/>
    </location>
</feature>
<feature type="transmembrane region" description="Helical" evidence="8">
    <location>
        <begin position="222"/>
        <end position="240"/>
    </location>
</feature>
<evidence type="ECO:0000256" key="7">
    <source>
        <dbReference type="ARBA" id="ARBA00023136"/>
    </source>
</evidence>
<feature type="transmembrane region" description="Helical" evidence="8">
    <location>
        <begin position="44"/>
        <end position="62"/>
    </location>
</feature>
<name>A0A0J9E384_9RHOB</name>
<comment type="caution">
    <text evidence="9">The sequence shown here is derived from an EMBL/GenBank/DDBJ whole genome shotgun (WGS) entry which is preliminary data.</text>
</comment>
<dbReference type="Pfam" id="PF01925">
    <property type="entry name" value="TauE"/>
    <property type="match status" value="1"/>
</dbReference>
<feature type="transmembrane region" description="Helical" evidence="8">
    <location>
        <begin position="74"/>
        <end position="93"/>
    </location>
</feature>
<dbReference type="GO" id="GO:0005886">
    <property type="term" value="C:plasma membrane"/>
    <property type="evidence" value="ECO:0007669"/>
    <property type="project" value="UniProtKB-SubCell"/>
</dbReference>
<evidence type="ECO:0000256" key="8">
    <source>
        <dbReference type="RuleBase" id="RU363041"/>
    </source>
</evidence>
<dbReference type="AlphaFoldDB" id="A0A0J9E384"/>
<dbReference type="OrthoDB" id="8421744at2"/>
<protein>
    <recommendedName>
        <fullName evidence="8">Probable membrane transporter protein</fullName>
    </recommendedName>
</protein>
<accession>A0A0J9E384</accession>
<evidence type="ECO:0000256" key="5">
    <source>
        <dbReference type="ARBA" id="ARBA00022692"/>
    </source>
</evidence>
<comment type="subcellular location">
    <subcellularLocation>
        <location evidence="1 8">Cell membrane</location>
        <topology evidence="1 8">Multi-pass membrane protein</topology>
    </subcellularLocation>
</comment>
<feature type="transmembrane region" description="Helical" evidence="8">
    <location>
        <begin position="128"/>
        <end position="153"/>
    </location>
</feature>
<organism evidence="9 10">
    <name type="scientific">Candidatus Rhodobacter oscarellae</name>
    <dbReference type="NCBI Taxonomy" id="1675527"/>
    <lineage>
        <taxon>Bacteria</taxon>
        <taxon>Pseudomonadati</taxon>
        <taxon>Pseudomonadota</taxon>
        <taxon>Alphaproteobacteria</taxon>
        <taxon>Rhodobacterales</taxon>
        <taxon>Rhodobacter group</taxon>
        <taxon>Rhodobacter</taxon>
    </lineage>
</organism>
<evidence type="ECO:0000313" key="9">
    <source>
        <dbReference type="EMBL" id="KMW57142.1"/>
    </source>
</evidence>
<keyword evidence="4 8" id="KW-1003">Cell membrane</keyword>
<keyword evidence="6 8" id="KW-1133">Transmembrane helix</keyword>
<evidence type="ECO:0000256" key="6">
    <source>
        <dbReference type="ARBA" id="ARBA00022989"/>
    </source>
</evidence>
<evidence type="ECO:0000256" key="2">
    <source>
        <dbReference type="ARBA" id="ARBA00009142"/>
    </source>
</evidence>
<keyword evidence="7 8" id="KW-0472">Membrane</keyword>
<keyword evidence="3" id="KW-0813">Transport</keyword>
<comment type="similarity">
    <text evidence="2 8">Belongs to the 4-toluene sulfonate uptake permease (TSUP) (TC 2.A.102) family.</text>
</comment>
<evidence type="ECO:0000256" key="4">
    <source>
        <dbReference type="ARBA" id="ARBA00022475"/>
    </source>
</evidence>
<dbReference type="PANTHER" id="PTHR30269:SF37">
    <property type="entry name" value="MEMBRANE TRANSPORTER PROTEIN"/>
    <property type="match status" value="1"/>
</dbReference>
<evidence type="ECO:0000313" key="10">
    <source>
        <dbReference type="Proteomes" id="UP000037178"/>
    </source>
</evidence>
<dbReference type="InterPro" id="IPR002781">
    <property type="entry name" value="TM_pro_TauE-like"/>
</dbReference>
<proteinExistence type="inferred from homology"/>
<gene>
    <name evidence="9" type="ORF">AIOL_002102</name>
</gene>
<dbReference type="Proteomes" id="UP000037178">
    <property type="component" value="Unassembled WGS sequence"/>
</dbReference>
<dbReference type="PANTHER" id="PTHR30269">
    <property type="entry name" value="TRANSMEMBRANE PROTEIN YFCA"/>
    <property type="match status" value="1"/>
</dbReference>
<dbReference type="EMBL" id="LFTY01000002">
    <property type="protein sequence ID" value="KMW57142.1"/>
    <property type="molecule type" value="Genomic_DNA"/>
</dbReference>
<dbReference type="STRING" id="1675527.AIOL_002102"/>
<feature type="transmembrane region" description="Helical" evidence="8">
    <location>
        <begin position="198"/>
        <end position="216"/>
    </location>
</feature>